<name>A0A4V3DUT3_9NEIS</name>
<proteinExistence type="inferred from homology"/>
<dbReference type="PANTHER" id="PTHR30576:SF0">
    <property type="entry name" value="UNDECAPRENYL-PHOSPHATE N-ACETYLGALACTOSAMINYL 1-PHOSPHATE TRANSFERASE-RELATED"/>
    <property type="match status" value="1"/>
</dbReference>
<accession>A0A4V3DUT3</accession>
<evidence type="ECO:0000259" key="3">
    <source>
        <dbReference type="Pfam" id="PF02397"/>
    </source>
</evidence>
<evidence type="ECO:0000313" key="4">
    <source>
        <dbReference type="EMBL" id="TDR76737.1"/>
    </source>
</evidence>
<sequence length="224" mass="25229">MQRLFDVLLSGMALLILMPLLLPVCFILLLTGEHEVFFKQKRIGKDGREFFLYKFATMLKNSPALGHGTITVKGDPRILPVGKFLRKTKLNELPQLLNILLGEMSVVGPRPLTPQTFSAYPLAIQQVVVKVKPGLSGIGSVVFRAEEDMLSREDASVFYAGVVAPYKGALEEWFVSHRSLRSYFLLIMITAWVVLFPRSALVWRFFPSLPLPPDQLKPLLNYPT</sequence>
<organism evidence="4 5">
    <name type="scientific">Paludibacterium purpuratum</name>
    <dbReference type="NCBI Taxonomy" id="1144873"/>
    <lineage>
        <taxon>Bacteria</taxon>
        <taxon>Pseudomonadati</taxon>
        <taxon>Pseudomonadota</taxon>
        <taxon>Betaproteobacteria</taxon>
        <taxon>Neisseriales</taxon>
        <taxon>Chromobacteriaceae</taxon>
        <taxon>Paludibacterium</taxon>
    </lineage>
</organism>
<dbReference type="Proteomes" id="UP000295611">
    <property type="component" value="Unassembled WGS sequence"/>
</dbReference>
<keyword evidence="4" id="KW-0808">Transferase</keyword>
<comment type="similarity">
    <text evidence="1">Belongs to the bacterial sugar transferase family.</text>
</comment>
<keyword evidence="2" id="KW-0472">Membrane</keyword>
<feature type="transmembrane region" description="Helical" evidence="2">
    <location>
        <begin position="12"/>
        <end position="32"/>
    </location>
</feature>
<comment type="caution">
    <text evidence="4">The sequence shown here is derived from an EMBL/GenBank/DDBJ whole genome shotgun (WGS) entry which is preliminary data.</text>
</comment>
<keyword evidence="2" id="KW-1133">Transmembrane helix</keyword>
<dbReference type="OrthoDB" id="9808602at2"/>
<dbReference type="Pfam" id="PF02397">
    <property type="entry name" value="Bac_transf"/>
    <property type="match status" value="1"/>
</dbReference>
<keyword evidence="2" id="KW-0812">Transmembrane</keyword>
<dbReference type="GO" id="GO:0016780">
    <property type="term" value="F:phosphotransferase activity, for other substituted phosphate groups"/>
    <property type="evidence" value="ECO:0007669"/>
    <property type="project" value="TreeGrafter"/>
</dbReference>
<evidence type="ECO:0000313" key="5">
    <source>
        <dbReference type="Proteomes" id="UP000295611"/>
    </source>
</evidence>
<dbReference type="AlphaFoldDB" id="A0A4V3DUT3"/>
<feature type="domain" description="Bacterial sugar transferase" evidence="3">
    <location>
        <begin position="3"/>
        <end position="195"/>
    </location>
</feature>
<protein>
    <submittedName>
        <fullName evidence="4">Lipopolysaccharide/colanic/teichoic acid biosynthesis glycosyltransferase</fullName>
    </submittedName>
</protein>
<keyword evidence="5" id="KW-1185">Reference proteome</keyword>
<evidence type="ECO:0000256" key="2">
    <source>
        <dbReference type="SAM" id="Phobius"/>
    </source>
</evidence>
<dbReference type="PANTHER" id="PTHR30576">
    <property type="entry name" value="COLANIC BIOSYNTHESIS UDP-GLUCOSE LIPID CARRIER TRANSFERASE"/>
    <property type="match status" value="1"/>
</dbReference>
<dbReference type="EMBL" id="SNZP01000010">
    <property type="protein sequence ID" value="TDR76737.1"/>
    <property type="molecule type" value="Genomic_DNA"/>
</dbReference>
<reference evidence="4 5" key="1">
    <citation type="submission" date="2019-03" db="EMBL/GenBank/DDBJ databases">
        <title>Genomic Encyclopedia of Type Strains, Phase III (KMG-III): the genomes of soil and plant-associated and newly described type strains.</title>
        <authorList>
            <person name="Whitman W."/>
        </authorList>
    </citation>
    <scope>NUCLEOTIDE SEQUENCE [LARGE SCALE GENOMIC DNA]</scope>
    <source>
        <strain evidence="4 5">CECT 8976</strain>
    </source>
</reference>
<feature type="transmembrane region" description="Helical" evidence="2">
    <location>
        <begin position="183"/>
        <end position="206"/>
    </location>
</feature>
<gene>
    <name evidence="4" type="ORF">DFP86_110165</name>
</gene>
<evidence type="ECO:0000256" key="1">
    <source>
        <dbReference type="ARBA" id="ARBA00006464"/>
    </source>
</evidence>
<dbReference type="InterPro" id="IPR003362">
    <property type="entry name" value="Bact_transf"/>
</dbReference>
<dbReference type="RefSeq" id="WP_133682034.1">
    <property type="nucleotide sequence ID" value="NZ_SNZP01000010.1"/>
</dbReference>